<dbReference type="InterPro" id="IPR000873">
    <property type="entry name" value="AMP-dep_synth/lig_dom"/>
</dbReference>
<keyword evidence="6" id="KW-1185">Reference proteome</keyword>
<dbReference type="Gene3D" id="1.10.1200.10">
    <property type="entry name" value="ACP-like"/>
    <property type="match status" value="1"/>
</dbReference>
<dbReference type="Pfam" id="PF07993">
    <property type="entry name" value="NAD_binding_4"/>
    <property type="match status" value="1"/>
</dbReference>
<dbReference type="Gene3D" id="3.40.50.720">
    <property type="entry name" value="NAD(P)-binding Rossmann-like Domain"/>
    <property type="match status" value="1"/>
</dbReference>
<dbReference type="RefSeq" id="XP_025395479.1">
    <property type="nucleotide sequence ID" value="XM_025545548.1"/>
</dbReference>
<dbReference type="InterPro" id="IPR042099">
    <property type="entry name" value="ANL_N_sf"/>
</dbReference>
<organism evidence="5 6">
    <name type="scientific">Aspergillus heteromorphus CBS 117.55</name>
    <dbReference type="NCBI Taxonomy" id="1448321"/>
    <lineage>
        <taxon>Eukaryota</taxon>
        <taxon>Fungi</taxon>
        <taxon>Dikarya</taxon>
        <taxon>Ascomycota</taxon>
        <taxon>Pezizomycotina</taxon>
        <taxon>Eurotiomycetes</taxon>
        <taxon>Eurotiomycetidae</taxon>
        <taxon>Eurotiales</taxon>
        <taxon>Aspergillaceae</taxon>
        <taxon>Aspergillus</taxon>
        <taxon>Aspergillus subgen. Circumdati</taxon>
    </lineage>
</organism>
<accession>A0A317V4B5</accession>
<dbReference type="Pfam" id="PF00501">
    <property type="entry name" value="AMP-binding"/>
    <property type="match status" value="1"/>
</dbReference>
<dbReference type="VEuPathDB" id="FungiDB:BO70DRAFT_382653"/>
<feature type="domain" description="Carrier" evidence="4">
    <location>
        <begin position="552"/>
        <end position="632"/>
    </location>
</feature>
<keyword evidence="1" id="KW-0596">Phosphopantetheine</keyword>
<dbReference type="PROSITE" id="PS50075">
    <property type="entry name" value="CARRIER"/>
    <property type="match status" value="1"/>
</dbReference>
<dbReference type="EMBL" id="MSFL01000034">
    <property type="protein sequence ID" value="PWY69123.1"/>
    <property type="molecule type" value="Genomic_DNA"/>
</dbReference>
<dbReference type="SUPFAM" id="SSF51735">
    <property type="entry name" value="NAD(P)-binding Rossmann-fold domains"/>
    <property type="match status" value="1"/>
</dbReference>
<reference evidence="5 6" key="1">
    <citation type="submission" date="2016-12" db="EMBL/GenBank/DDBJ databases">
        <title>The genomes of Aspergillus section Nigri reveals drivers in fungal speciation.</title>
        <authorList>
            <consortium name="DOE Joint Genome Institute"/>
            <person name="Vesth T.C."/>
            <person name="Nybo J."/>
            <person name="Theobald S."/>
            <person name="Brandl J."/>
            <person name="Frisvad J.C."/>
            <person name="Nielsen K.F."/>
            <person name="Lyhne E.K."/>
            <person name="Kogle M.E."/>
            <person name="Kuo A."/>
            <person name="Riley R."/>
            <person name="Clum A."/>
            <person name="Nolan M."/>
            <person name="Lipzen A."/>
            <person name="Salamov A."/>
            <person name="Henrissat B."/>
            <person name="Wiebenga A."/>
            <person name="De Vries R.P."/>
            <person name="Grigoriev I.V."/>
            <person name="Mortensen U.H."/>
            <person name="Andersen M.R."/>
            <person name="Baker S.E."/>
        </authorList>
    </citation>
    <scope>NUCLEOTIDE SEQUENCE [LARGE SCALE GENOMIC DNA]</scope>
    <source>
        <strain evidence="5 6">CBS 117.55</strain>
    </source>
</reference>
<dbReference type="STRING" id="1448321.A0A317V4B5"/>
<protein>
    <submittedName>
        <fullName evidence="5">Acetyl-CoA synthetase-like protein</fullName>
    </submittedName>
</protein>
<name>A0A317V4B5_9EURO</name>
<dbReference type="InterPro" id="IPR036736">
    <property type="entry name" value="ACP-like_sf"/>
</dbReference>
<dbReference type="OrthoDB" id="429813at2759"/>
<dbReference type="Proteomes" id="UP000247233">
    <property type="component" value="Unassembled WGS sequence"/>
</dbReference>
<dbReference type="Gene3D" id="3.40.50.12780">
    <property type="entry name" value="N-terminal domain of ligase-like"/>
    <property type="match status" value="1"/>
</dbReference>
<dbReference type="InterPro" id="IPR051414">
    <property type="entry name" value="Adenylate-forming_Reductase"/>
</dbReference>
<dbReference type="SUPFAM" id="SSF47336">
    <property type="entry name" value="ACP-like"/>
    <property type="match status" value="1"/>
</dbReference>
<evidence type="ECO:0000256" key="2">
    <source>
        <dbReference type="ARBA" id="ARBA00022553"/>
    </source>
</evidence>
<evidence type="ECO:0000313" key="6">
    <source>
        <dbReference type="Proteomes" id="UP000247233"/>
    </source>
</evidence>
<dbReference type="InterPro" id="IPR036291">
    <property type="entry name" value="NAD(P)-bd_dom_sf"/>
</dbReference>
<dbReference type="AlphaFoldDB" id="A0A317V4B5"/>
<sequence>MNVFGTTVDPATTLHGGECGKRLIPHIIDATARVTPDVECLSIPRTNGNPRDGWKPVSWAQVANAVNYVAHLLVKQAGHPELGTFLTVAYIGLEDPRYPIFVVGAIKAGYQALLISSRNSVEAQLNLFDKTDCNLLYHDVQYASTVQPWVDGRSGMEGVTAAPWEEWVANVAPFSYTKTFAEAEWDPYVVLHTTGSTGLPKPVVIPQGMLALNDLHRTIPPRDGNRTWFPTWTSFPNPRYLLIFPLFHTAGIMTSKLCGFYYNAPIAFRDPSVPITGDNVVDWLQNSNPGWTLMPPTILEQMWRSQQAVDELKKLHAVGFGGGAIAPTPANDLLSQGIQRVNAIATTEYIYFPYYAQPDASLWPWFIVPTEMMGIEWRPFGENTYEQVFIRQNKDHPGLQGCFYAFPELAEFSTKDLYRPHPTLANHWTYVGRADDIIVFSTGEKLNPTTIEGAVMGHPGVLGAQVVGSGHFHAALLIEPAQQPQNEPDKQRFLDEIWPIIEKVNVETVAHSRILREYVFLSDPTRPFPRAGKGTIQRCHDGSATAVDLDLTSKPAFTDSIRSLTQGILQLPTLNIDEDLFAAGVDSLQVIQLARVLRVSLEKAGHETAIEPRVIYTHPTITQLAGFVYNLTSSKPKPNTPSSTPSTLTISRSLIAKYTTNLPPPSPTKPSPRTTNQTILITGTTGDIGSYLLDLALSSPSIHHIICLNRSSDAQARQTAANASRGLSTDFSRTTFLTANLSAPLLGLSPSTHHILTHSVDRIIHNAWPVNFNLSLPSFEPHLLGIRHLIDFSAAAVRTVSIAFVSSVSTVDSHAWPTPSVPVPEKPLPDDSLSERAIGYAHSKLTASLILDAAAEVSGIPRQIIRVGQEWLPSLIRSSLFLGLLPDGLGRLGALGWAPIEDVARVVLEVSGVSLADQDAAPDADADTDANANGHVHKHENGRVNEEEITIAGYFHALNPHPTHWPSLIPAIREFYGQRIKRVVSLGEWVSALKESRNGDGDGDGEGDLLEENPAVKLVDTYRWAVAGGEEGLTFATNRTRVVSPKLRDMAGC</sequence>
<evidence type="ECO:0000259" key="4">
    <source>
        <dbReference type="PROSITE" id="PS50075"/>
    </source>
</evidence>
<dbReference type="GO" id="GO:0031177">
    <property type="term" value="F:phosphopantetheine binding"/>
    <property type="evidence" value="ECO:0007669"/>
    <property type="project" value="InterPro"/>
</dbReference>
<dbReference type="InterPro" id="IPR013120">
    <property type="entry name" value="FAR_NAD-bd"/>
</dbReference>
<dbReference type="Pfam" id="PF23562">
    <property type="entry name" value="AMP-binding_C_3"/>
    <property type="match status" value="1"/>
</dbReference>
<dbReference type="PANTHER" id="PTHR43439">
    <property type="entry name" value="PHENYLACETATE-COENZYME A LIGASE"/>
    <property type="match status" value="1"/>
</dbReference>
<dbReference type="Pfam" id="PF00550">
    <property type="entry name" value="PP-binding"/>
    <property type="match status" value="1"/>
</dbReference>
<dbReference type="SUPFAM" id="SSF56801">
    <property type="entry name" value="Acetyl-CoA synthetase-like"/>
    <property type="match status" value="1"/>
</dbReference>
<proteinExistence type="predicted"/>
<comment type="caution">
    <text evidence="5">The sequence shown here is derived from an EMBL/GenBank/DDBJ whole genome shotgun (WGS) entry which is preliminary data.</text>
</comment>
<dbReference type="InterPro" id="IPR020845">
    <property type="entry name" value="AMP-binding_CS"/>
</dbReference>
<dbReference type="PANTHER" id="PTHR43439:SF2">
    <property type="entry name" value="ENZYME, PUTATIVE (JCVI)-RELATED"/>
    <property type="match status" value="1"/>
</dbReference>
<evidence type="ECO:0000256" key="3">
    <source>
        <dbReference type="SAM" id="MobiDB-lite"/>
    </source>
</evidence>
<dbReference type="InterPro" id="IPR009081">
    <property type="entry name" value="PP-bd_ACP"/>
</dbReference>
<gene>
    <name evidence="5" type="ORF">BO70DRAFT_382653</name>
</gene>
<evidence type="ECO:0000313" key="5">
    <source>
        <dbReference type="EMBL" id="PWY69123.1"/>
    </source>
</evidence>
<dbReference type="GeneID" id="37067785"/>
<evidence type="ECO:0000256" key="1">
    <source>
        <dbReference type="ARBA" id="ARBA00022450"/>
    </source>
</evidence>
<dbReference type="SMART" id="SM00823">
    <property type="entry name" value="PKS_PP"/>
    <property type="match status" value="1"/>
</dbReference>
<dbReference type="PROSITE" id="PS00455">
    <property type="entry name" value="AMP_BINDING"/>
    <property type="match status" value="1"/>
</dbReference>
<feature type="region of interest" description="Disordered" evidence="3">
    <location>
        <begin position="919"/>
        <end position="942"/>
    </location>
</feature>
<dbReference type="InterPro" id="IPR020806">
    <property type="entry name" value="PKS_PP-bd"/>
</dbReference>
<keyword evidence="2" id="KW-0597">Phosphoprotein</keyword>